<evidence type="ECO:0000313" key="4">
    <source>
        <dbReference type="EMBL" id="ADL50496.1"/>
    </source>
</evidence>
<organism evidence="4 5">
    <name type="scientific">Clostridium cellulovorans (strain ATCC 35296 / DSM 3052 / OCM 3 / 743B)</name>
    <dbReference type="NCBI Taxonomy" id="573061"/>
    <lineage>
        <taxon>Bacteria</taxon>
        <taxon>Bacillati</taxon>
        <taxon>Bacillota</taxon>
        <taxon>Clostridia</taxon>
        <taxon>Eubacteriales</taxon>
        <taxon>Clostridiaceae</taxon>
        <taxon>Clostridium</taxon>
    </lineage>
</organism>
<dbReference type="OrthoDB" id="9778383at2"/>
<keyword evidence="1" id="KW-0596">Phosphopantetheine</keyword>
<keyword evidence="5" id="KW-1185">Reference proteome</keyword>
<dbReference type="InterPro" id="IPR045851">
    <property type="entry name" value="AMP-bd_C_sf"/>
</dbReference>
<dbReference type="CDD" id="cd05930">
    <property type="entry name" value="A_NRPS"/>
    <property type="match status" value="1"/>
</dbReference>
<evidence type="ECO:0000256" key="2">
    <source>
        <dbReference type="ARBA" id="ARBA00022553"/>
    </source>
</evidence>
<reference evidence="4 5" key="1">
    <citation type="submission" date="2010-08" db="EMBL/GenBank/DDBJ databases">
        <title>Complete sequence of Clostridium cellulovorans 743B.</title>
        <authorList>
            <consortium name="US DOE Joint Genome Institute"/>
            <person name="Lucas S."/>
            <person name="Copeland A."/>
            <person name="Lapidus A."/>
            <person name="Cheng J.-F."/>
            <person name="Bruce D."/>
            <person name="Goodwin L."/>
            <person name="Pitluck S."/>
            <person name="Chertkov O."/>
            <person name="Detter J.C."/>
            <person name="Han C."/>
            <person name="Tapia R."/>
            <person name="Land M."/>
            <person name="Hauser L."/>
            <person name="Chang Y.-J."/>
            <person name="Jeffries C."/>
            <person name="Kyrpides N."/>
            <person name="Ivanova N."/>
            <person name="Mikhailova N."/>
            <person name="Hemme C.L."/>
            <person name="Woyke T."/>
        </authorList>
    </citation>
    <scope>NUCLEOTIDE SEQUENCE [LARGE SCALE GENOMIC DNA]</scope>
    <source>
        <strain evidence="5">ATCC 35296 / DSM 3052 / OCM 3 / 743B</strain>
    </source>
</reference>
<dbReference type="GO" id="GO:0044550">
    <property type="term" value="P:secondary metabolite biosynthetic process"/>
    <property type="evidence" value="ECO:0007669"/>
    <property type="project" value="TreeGrafter"/>
</dbReference>
<dbReference type="FunFam" id="3.30.300.30:FF:000010">
    <property type="entry name" value="Enterobactin synthetase component F"/>
    <property type="match status" value="1"/>
</dbReference>
<dbReference type="InterPro" id="IPR025110">
    <property type="entry name" value="AMP-bd_C"/>
</dbReference>
<dbReference type="HOGENOM" id="CLU_000022_2_12_9"/>
<name>D9SRX9_CLOC7</name>
<dbReference type="EMBL" id="CP002160">
    <property type="protein sequence ID" value="ADL50496.1"/>
    <property type="molecule type" value="Genomic_DNA"/>
</dbReference>
<dbReference type="Proteomes" id="UP000002730">
    <property type="component" value="Chromosome"/>
</dbReference>
<dbReference type="Gene3D" id="1.10.1200.10">
    <property type="entry name" value="ACP-like"/>
    <property type="match status" value="1"/>
</dbReference>
<dbReference type="InterPro" id="IPR036736">
    <property type="entry name" value="ACP-like_sf"/>
</dbReference>
<dbReference type="NCBIfam" id="TIGR01733">
    <property type="entry name" value="AA-adenyl-dom"/>
    <property type="match status" value="1"/>
</dbReference>
<dbReference type="FunFam" id="3.40.50.980:FF:000001">
    <property type="entry name" value="Non-ribosomal peptide synthetase"/>
    <property type="match status" value="1"/>
</dbReference>
<dbReference type="Gene3D" id="3.40.50.980">
    <property type="match status" value="2"/>
</dbReference>
<dbReference type="SUPFAM" id="SSF47336">
    <property type="entry name" value="ACP-like"/>
    <property type="match status" value="1"/>
</dbReference>
<dbReference type="Gene3D" id="3.30.300.30">
    <property type="match status" value="1"/>
</dbReference>
<dbReference type="Pfam" id="PF13193">
    <property type="entry name" value="AMP-binding_C"/>
    <property type="match status" value="1"/>
</dbReference>
<dbReference type="Pfam" id="PF00550">
    <property type="entry name" value="PP-binding"/>
    <property type="match status" value="1"/>
</dbReference>
<dbReference type="Gene3D" id="2.30.38.10">
    <property type="entry name" value="Luciferase, Domain 3"/>
    <property type="match status" value="1"/>
</dbReference>
<dbReference type="GO" id="GO:0005829">
    <property type="term" value="C:cytosol"/>
    <property type="evidence" value="ECO:0007669"/>
    <property type="project" value="TreeGrafter"/>
</dbReference>
<dbReference type="GO" id="GO:0031177">
    <property type="term" value="F:phosphopantetheine binding"/>
    <property type="evidence" value="ECO:0007669"/>
    <property type="project" value="TreeGrafter"/>
</dbReference>
<keyword evidence="2" id="KW-0597">Phosphoprotein</keyword>
<dbReference type="PROSITE" id="PS50075">
    <property type="entry name" value="CARRIER"/>
    <property type="match status" value="1"/>
</dbReference>
<dbReference type="InterPro" id="IPR000873">
    <property type="entry name" value="AMP-dep_synth/lig_dom"/>
</dbReference>
<dbReference type="STRING" id="573061.Clocel_0725"/>
<dbReference type="GO" id="GO:0043041">
    <property type="term" value="P:amino acid activation for nonribosomal peptide biosynthetic process"/>
    <property type="evidence" value="ECO:0007669"/>
    <property type="project" value="TreeGrafter"/>
</dbReference>
<dbReference type="KEGG" id="ccb:Clocel_0725"/>
<gene>
    <name evidence="4" type="ordered locus">Clocel_0725</name>
</gene>
<protein>
    <submittedName>
        <fullName evidence="4">Amino acid adenylation domain protein</fullName>
    </submittedName>
</protein>
<dbReference type="InterPro" id="IPR020459">
    <property type="entry name" value="AMP-binding"/>
</dbReference>
<dbReference type="PANTHER" id="PTHR45527:SF1">
    <property type="entry name" value="FATTY ACID SYNTHASE"/>
    <property type="match status" value="1"/>
</dbReference>
<sequence length="618" mass="69428">MNSNNIIKKINEFNNTTVEYPSEKTIVQLFEEQVSISPEKVAAVFEDRQITYGELNERANGIAIKLRASDVKPNDFVAVICDRSIEMLIGIYGIIKAGGAYVPIDTSYPLERIQYILSDCKPKAILTYGTVVDSEIPIIDLALDSEIQNEPRNLQQVNNPDDILYLIYTSGTTGNPKGVMIKHSCIVNFSYNSTCGIMKPVFDNGYSRIACVNNLAFDLSVTETVFSLVNGMTIYIANSLEQKITEDFEKLVLKHEIEILQTTPSRVKLFLSDDSRREYLKRLKFIMLAGEKFDLTLFNQLKQYTDAIIVNSYGPTETTIVSTGCVVNDFSGQEELIVGKPISNTQVYILDGMELCDIGEKGEICIAGSGVAKGYLNLSELTKEKFIDNPFGNGKLYRSGDMGCWRIDGNIEIQGRKDDQVKIRGYRIELGEIDSVIRKIDDIKDVTVIARENKNGDKEINAYIISENALIISKVRDELSAYLPEYMLPTKMMKIDALPVTENGKVDKKALPEIEEVTESFYVAATSPLEEELVQLWEEMLFIDSIGIDDNFIELGGHSLIAIKMVYRINEMYDINLSILELLTNGLTVRTLSQIIEEKLFDSLSEEELANLLSELDD</sequence>
<dbReference type="PROSITE" id="PS00455">
    <property type="entry name" value="AMP_BINDING"/>
    <property type="match status" value="1"/>
</dbReference>
<dbReference type="InterPro" id="IPR010071">
    <property type="entry name" value="AA_adenyl_dom"/>
</dbReference>
<dbReference type="PRINTS" id="PR00154">
    <property type="entry name" value="AMPBINDING"/>
</dbReference>
<evidence type="ECO:0000256" key="1">
    <source>
        <dbReference type="ARBA" id="ARBA00022450"/>
    </source>
</evidence>
<dbReference type="InterPro" id="IPR009081">
    <property type="entry name" value="PP-bd_ACP"/>
</dbReference>
<evidence type="ECO:0000313" key="5">
    <source>
        <dbReference type="Proteomes" id="UP000002730"/>
    </source>
</evidence>
<dbReference type="SUPFAM" id="SSF56801">
    <property type="entry name" value="Acetyl-CoA synthetase-like"/>
    <property type="match status" value="1"/>
</dbReference>
<dbReference type="Pfam" id="PF00501">
    <property type="entry name" value="AMP-binding"/>
    <property type="match status" value="1"/>
</dbReference>
<dbReference type="PANTHER" id="PTHR45527">
    <property type="entry name" value="NONRIBOSOMAL PEPTIDE SYNTHETASE"/>
    <property type="match status" value="1"/>
</dbReference>
<dbReference type="AlphaFoldDB" id="D9SRX9"/>
<dbReference type="RefSeq" id="WP_010074723.1">
    <property type="nucleotide sequence ID" value="NC_014393.1"/>
</dbReference>
<accession>D9SRX9</accession>
<proteinExistence type="predicted"/>
<dbReference type="InterPro" id="IPR020845">
    <property type="entry name" value="AMP-binding_CS"/>
</dbReference>
<feature type="domain" description="Carrier" evidence="3">
    <location>
        <begin position="524"/>
        <end position="600"/>
    </location>
</feature>
<dbReference type="eggNOG" id="COG1020">
    <property type="taxonomic scope" value="Bacteria"/>
</dbReference>
<evidence type="ECO:0000259" key="3">
    <source>
        <dbReference type="PROSITE" id="PS50075"/>
    </source>
</evidence>